<dbReference type="Proteomes" id="UP000467840">
    <property type="component" value="Chromosome 3"/>
</dbReference>
<organism evidence="1 2">
    <name type="scientific">Hevea brasiliensis</name>
    <name type="common">Para rubber tree</name>
    <name type="synonym">Siphonia brasiliensis</name>
    <dbReference type="NCBI Taxonomy" id="3981"/>
    <lineage>
        <taxon>Eukaryota</taxon>
        <taxon>Viridiplantae</taxon>
        <taxon>Streptophyta</taxon>
        <taxon>Embryophyta</taxon>
        <taxon>Tracheophyta</taxon>
        <taxon>Spermatophyta</taxon>
        <taxon>Magnoliopsida</taxon>
        <taxon>eudicotyledons</taxon>
        <taxon>Gunneridae</taxon>
        <taxon>Pentapetalae</taxon>
        <taxon>rosids</taxon>
        <taxon>fabids</taxon>
        <taxon>Malpighiales</taxon>
        <taxon>Euphorbiaceae</taxon>
        <taxon>Crotonoideae</taxon>
        <taxon>Micrandreae</taxon>
        <taxon>Hevea</taxon>
    </lineage>
</organism>
<name>A0A6A6KDH4_HEVBR</name>
<evidence type="ECO:0008006" key="3">
    <source>
        <dbReference type="Google" id="ProtNLM"/>
    </source>
</evidence>
<keyword evidence="2" id="KW-1185">Reference proteome</keyword>
<reference evidence="1 2" key="1">
    <citation type="journal article" date="2020" name="Mol. Plant">
        <title>The Chromosome-Based Rubber Tree Genome Provides New Insights into Spurge Genome Evolution and Rubber Biosynthesis.</title>
        <authorList>
            <person name="Liu J."/>
            <person name="Shi C."/>
            <person name="Shi C.C."/>
            <person name="Li W."/>
            <person name="Zhang Q.J."/>
            <person name="Zhang Y."/>
            <person name="Li K."/>
            <person name="Lu H.F."/>
            <person name="Shi C."/>
            <person name="Zhu S.T."/>
            <person name="Xiao Z.Y."/>
            <person name="Nan H."/>
            <person name="Yue Y."/>
            <person name="Zhu X.G."/>
            <person name="Wu Y."/>
            <person name="Hong X.N."/>
            <person name="Fan G.Y."/>
            <person name="Tong Y."/>
            <person name="Zhang D."/>
            <person name="Mao C.L."/>
            <person name="Liu Y.L."/>
            <person name="Hao S.J."/>
            <person name="Liu W.Q."/>
            <person name="Lv M.Q."/>
            <person name="Zhang H.B."/>
            <person name="Liu Y."/>
            <person name="Hu-Tang G.R."/>
            <person name="Wang J.P."/>
            <person name="Wang J.H."/>
            <person name="Sun Y.H."/>
            <person name="Ni S.B."/>
            <person name="Chen W.B."/>
            <person name="Zhang X.C."/>
            <person name="Jiao Y.N."/>
            <person name="Eichler E.E."/>
            <person name="Li G.H."/>
            <person name="Liu X."/>
            <person name="Gao L.Z."/>
        </authorList>
    </citation>
    <scope>NUCLEOTIDE SEQUENCE [LARGE SCALE GENOMIC DNA]</scope>
    <source>
        <strain evidence="2">cv. GT1</strain>
        <tissue evidence="1">Leaf</tissue>
    </source>
</reference>
<proteinExistence type="predicted"/>
<comment type="caution">
    <text evidence="1">The sequence shown here is derived from an EMBL/GenBank/DDBJ whole genome shotgun (WGS) entry which is preliminary data.</text>
</comment>
<accession>A0A6A6KDH4</accession>
<dbReference type="EMBL" id="JAAGAX010000017">
    <property type="protein sequence ID" value="KAF2285968.1"/>
    <property type="molecule type" value="Genomic_DNA"/>
</dbReference>
<sequence>MVFSRQKPQILFHPPCDLSTTPTLPRHGGTLEFSLRLGNKEFKEYMRVPFIDRQREVSRPWFLQCIERGPPVVELYFLNADSWKNIPHIAPINEFGGHGIGIFVNGALHGIVVRGIRSLIMVFDVRDEVFDEIMLPECLVNVSAYDLCVKRKDAELMHFVLVFDVRYEVLHKVASPECLIDDNPLELSADVFRESSIAVIKKDCFISGQHVNDRVRLVRPWMKLLRLNGEKSSVLRIGEVLIELNGALSLA</sequence>
<protein>
    <recommendedName>
        <fullName evidence="3">F-box associated domain-containing protein</fullName>
    </recommendedName>
</protein>
<evidence type="ECO:0000313" key="2">
    <source>
        <dbReference type="Proteomes" id="UP000467840"/>
    </source>
</evidence>
<evidence type="ECO:0000313" key="1">
    <source>
        <dbReference type="EMBL" id="KAF2285968.1"/>
    </source>
</evidence>
<dbReference type="AlphaFoldDB" id="A0A6A6KDH4"/>
<gene>
    <name evidence="1" type="ORF">GH714_009254</name>
</gene>